<comment type="similarity">
    <text evidence="2">Belongs to the class-V pyridoxal-phosphate-dependent aminotransferase family. NifS/IscS subfamily.</text>
</comment>
<evidence type="ECO:0000256" key="3">
    <source>
        <dbReference type="ARBA" id="ARBA00012239"/>
    </source>
</evidence>
<evidence type="ECO:0000313" key="13">
    <source>
        <dbReference type="Proteomes" id="UP000007881"/>
    </source>
</evidence>
<keyword evidence="7" id="KW-0408">Iron</keyword>
<dbReference type="PANTHER" id="PTHR11601:SF34">
    <property type="entry name" value="CYSTEINE DESULFURASE"/>
    <property type="match status" value="1"/>
</dbReference>
<evidence type="ECO:0000256" key="8">
    <source>
        <dbReference type="ARBA" id="ARBA00023014"/>
    </source>
</evidence>
<feature type="domain" description="Aminotransferase class V" evidence="11">
    <location>
        <begin position="1"/>
        <end position="381"/>
    </location>
</feature>
<dbReference type="AlphaFoldDB" id="I0IIV8"/>
<dbReference type="PIRSF" id="PIRSF005572">
    <property type="entry name" value="NifS"/>
    <property type="match status" value="1"/>
</dbReference>
<keyword evidence="6" id="KW-0663">Pyridoxal phosphate</keyword>
<comment type="catalytic activity">
    <reaction evidence="9">
        <text>(sulfur carrier)-H + L-cysteine = (sulfur carrier)-SH + L-alanine</text>
        <dbReference type="Rhea" id="RHEA:43892"/>
        <dbReference type="Rhea" id="RHEA-COMP:14737"/>
        <dbReference type="Rhea" id="RHEA-COMP:14739"/>
        <dbReference type="ChEBI" id="CHEBI:29917"/>
        <dbReference type="ChEBI" id="CHEBI:35235"/>
        <dbReference type="ChEBI" id="CHEBI:57972"/>
        <dbReference type="ChEBI" id="CHEBI:64428"/>
        <dbReference type="EC" id="2.8.1.7"/>
    </reaction>
</comment>
<dbReference type="InterPro" id="IPR000192">
    <property type="entry name" value="Aminotrans_V_dom"/>
</dbReference>
<dbReference type="Pfam" id="PF00266">
    <property type="entry name" value="Aminotran_5"/>
    <property type="match status" value="1"/>
</dbReference>
<evidence type="ECO:0000256" key="5">
    <source>
        <dbReference type="ARBA" id="ARBA00022723"/>
    </source>
</evidence>
<accession>I0IIV8</accession>
<keyword evidence="8" id="KW-0411">Iron-sulfur</keyword>
<dbReference type="InterPro" id="IPR016454">
    <property type="entry name" value="Cysteine_dSase"/>
</dbReference>
<dbReference type="GO" id="GO:0046872">
    <property type="term" value="F:metal ion binding"/>
    <property type="evidence" value="ECO:0007669"/>
    <property type="project" value="UniProtKB-KW"/>
</dbReference>
<evidence type="ECO:0000256" key="10">
    <source>
        <dbReference type="RuleBase" id="RU004504"/>
    </source>
</evidence>
<dbReference type="InterPro" id="IPR015422">
    <property type="entry name" value="PyrdxlP-dep_Trfase_small"/>
</dbReference>
<dbReference type="Gene3D" id="3.40.640.10">
    <property type="entry name" value="Type I PLP-dependent aspartate aminotransferase-like (Major domain)"/>
    <property type="match status" value="1"/>
</dbReference>
<evidence type="ECO:0000256" key="7">
    <source>
        <dbReference type="ARBA" id="ARBA00023004"/>
    </source>
</evidence>
<dbReference type="EC" id="2.8.1.7" evidence="3"/>
<evidence type="ECO:0000256" key="1">
    <source>
        <dbReference type="ARBA" id="ARBA00001933"/>
    </source>
</evidence>
<dbReference type="InterPro" id="IPR015424">
    <property type="entry name" value="PyrdxlP-dep_Trfase"/>
</dbReference>
<dbReference type="PANTHER" id="PTHR11601">
    <property type="entry name" value="CYSTEINE DESULFURYLASE FAMILY MEMBER"/>
    <property type="match status" value="1"/>
</dbReference>
<dbReference type="PROSITE" id="PS00595">
    <property type="entry name" value="AA_TRANSFER_CLASS_5"/>
    <property type="match status" value="1"/>
</dbReference>
<proteinExistence type="inferred from homology"/>
<dbReference type="EMBL" id="AP012338">
    <property type="protein sequence ID" value="BAM05196.1"/>
    <property type="molecule type" value="Genomic_DNA"/>
</dbReference>
<evidence type="ECO:0000313" key="12">
    <source>
        <dbReference type="EMBL" id="BAM05196.1"/>
    </source>
</evidence>
<reference evidence="12 13" key="1">
    <citation type="submission" date="2012-02" db="EMBL/GenBank/DDBJ databases">
        <title>Complete genome sequence of Phycisphaera mikurensis NBRC 102666.</title>
        <authorList>
            <person name="Ankai A."/>
            <person name="Hosoyama A."/>
            <person name="Terui Y."/>
            <person name="Sekine M."/>
            <person name="Fukai R."/>
            <person name="Kato Y."/>
            <person name="Nakamura S."/>
            <person name="Yamada-Narita S."/>
            <person name="Kawakoshi A."/>
            <person name="Fukunaga Y."/>
            <person name="Yamazaki S."/>
            <person name="Fujita N."/>
        </authorList>
    </citation>
    <scope>NUCLEOTIDE SEQUENCE [LARGE SCALE GENOMIC DNA]</scope>
    <source>
        <strain evidence="13">NBRC 102666 / KCTC 22515 / FYK2301M01</strain>
    </source>
</reference>
<dbReference type="Gene3D" id="3.90.1150.10">
    <property type="entry name" value="Aspartate Aminotransferase, domain 1"/>
    <property type="match status" value="1"/>
</dbReference>
<dbReference type="InterPro" id="IPR020578">
    <property type="entry name" value="Aminotrans_V_PyrdxlP_BS"/>
</dbReference>
<dbReference type="GO" id="GO:0031071">
    <property type="term" value="F:cysteine desulfurase activity"/>
    <property type="evidence" value="ECO:0007669"/>
    <property type="project" value="UniProtKB-EC"/>
</dbReference>
<dbReference type="STRING" id="1142394.PSMK_30370"/>
<dbReference type="SUPFAM" id="SSF53383">
    <property type="entry name" value="PLP-dependent transferases"/>
    <property type="match status" value="1"/>
</dbReference>
<protein>
    <recommendedName>
        <fullName evidence="3">cysteine desulfurase</fullName>
        <ecNumber evidence="3">2.8.1.7</ecNumber>
    </recommendedName>
</protein>
<dbReference type="Gene3D" id="1.10.260.50">
    <property type="match status" value="1"/>
</dbReference>
<evidence type="ECO:0000256" key="4">
    <source>
        <dbReference type="ARBA" id="ARBA00022679"/>
    </source>
</evidence>
<dbReference type="KEGG" id="phm:PSMK_30370"/>
<organism evidence="12 13">
    <name type="scientific">Phycisphaera mikurensis (strain NBRC 102666 / KCTC 22515 / FYK2301M01)</name>
    <dbReference type="NCBI Taxonomy" id="1142394"/>
    <lineage>
        <taxon>Bacteria</taxon>
        <taxon>Pseudomonadati</taxon>
        <taxon>Planctomycetota</taxon>
        <taxon>Phycisphaerae</taxon>
        <taxon>Phycisphaerales</taxon>
        <taxon>Phycisphaeraceae</taxon>
        <taxon>Phycisphaera</taxon>
    </lineage>
</organism>
<gene>
    <name evidence="12" type="ordered locus">PSMK_30370</name>
</gene>
<keyword evidence="13" id="KW-1185">Reference proteome</keyword>
<evidence type="ECO:0000256" key="2">
    <source>
        <dbReference type="ARBA" id="ARBA00006490"/>
    </source>
</evidence>
<dbReference type="HOGENOM" id="CLU_003433_0_0_0"/>
<sequence>MYLDSNATTRPSAAAVAAARRGMEEAWGNPSSVHRTGQAARRAMELARAQVATLIGAKPAEVVFTSGGTEANRLALEGVLQLATGRGQPAVLLTTPVEHAAVREPAAALERRGVAVRRLPVDGHGVLDPDDLAAAYGEAPEEAAVLASVHWANNETGVIQPIEALAAVAAAAAADRAATTRFHTDATQAVGKLPVDLRTGGPLDGVDLLTLSAHKLYAVKGSGALFVRRRVRLAGVASGGPQERGLRAGTENLAGILALGAAADESAAYLADPAASAGLAARRDRFEAAVRAAMPGAVVPAGGARFGRLANTANIAFPGLLAEAILLGLSERGVDASAGAACSSGSLEPSPVLLAMGLAEPLAHGSVRFSLSRHTTDAELDEAVAALAATVGRLGRLLPTG</sequence>
<evidence type="ECO:0000256" key="9">
    <source>
        <dbReference type="ARBA" id="ARBA00050776"/>
    </source>
</evidence>
<evidence type="ECO:0000259" key="11">
    <source>
        <dbReference type="Pfam" id="PF00266"/>
    </source>
</evidence>
<comment type="cofactor">
    <cofactor evidence="1 10">
        <name>pyridoxal 5'-phosphate</name>
        <dbReference type="ChEBI" id="CHEBI:597326"/>
    </cofactor>
</comment>
<dbReference type="eggNOG" id="COG1104">
    <property type="taxonomic scope" value="Bacteria"/>
</dbReference>
<dbReference type="InterPro" id="IPR015421">
    <property type="entry name" value="PyrdxlP-dep_Trfase_major"/>
</dbReference>
<name>I0IIV8_PHYMF</name>
<keyword evidence="5" id="KW-0479">Metal-binding</keyword>
<dbReference type="GO" id="GO:0051536">
    <property type="term" value="F:iron-sulfur cluster binding"/>
    <property type="evidence" value="ECO:0007669"/>
    <property type="project" value="UniProtKB-KW"/>
</dbReference>
<keyword evidence="4 12" id="KW-0808">Transferase</keyword>
<evidence type="ECO:0000256" key="6">
    <source>
        <dbReference type="ARBA" id="ARBA00022898"/>
    </source>
</evidence>
<dbReference type="Proteomes" id="UP000007881">
    <property type="component" value="Chromosome"/>
</dbReference>